<feature type="region of interest" description="Disordered" evidence="1">
    <location>
        <begin position="251"/>
        <end position="342"/>
    </location>
</feature>
<dbReference type="Gene3D" id="1.10.3210.10">
    <property type="entry name" value="Hypothetical protein af1432"/>
    <property type="match status" value="1"/>
</dbReference>
<gene>
    <name evidence="2" type="ORF">ID810_01100</name>
</gene>
<dbReference type="InterPro" id="IPR009218">
    <property type="entry name" value="HD_phosphohydro"/>
</dbReference>
<feature type="compositionally biased region" description="Gly residues" evidence="1">
    <location>
        <begin position="269"/>
        <end position="279"/>
    </location>
</feature>
<feature type="compositionally biased region" description="Low complexity" evidence="1">
    <location>
        <begin position="280"/>
        <end position="306"/>
    </location>
</feature>
<dbReference type="PANTHER" id="PTHR21174:SF0">
    <property type="entry name" value="HD PHOSPHOHYDROLASE FAMILY PROTEIN-RELATED"/>
    <property type="match status" value="1"/>
</dbReference>
<proteinExistence type="predicted"/>
<dbReference type="Proteomes" id="UP000594637">
    <property type="component" value="Chromosome"/>
</dbReference>
<evidence type="ECO:0000313" key="3">
    <source>
        <dbReference type="Proteomes" id="UP000594637"/>
    </source>
</evidence>
<organism evidence="2 3">
    <name type="scientific">Actinomyces respiraculi</name>
    <dbReference type="NCBI Taxonomy" id="2744574"/>
    <lineage>
        <taxon>Bacteria</taxon>
        <taxon>Bacillati</taxon>
        <taxon>Actinomycetota</taxon>
        <taxon>Actinomycetes</taxon>
        <taxon>Actinomycetales</taxon>
        <taxon>Actinomycetaceae</taxon>
        <taxon>Actinomyces</taxon>
    </lineage>
</organism>
<evidence type="ECO:0008006" key="4">
    <source>
        <dbReference type="Google" id="ProtNLM"/>
    </source>
</evidence>
<dbReference type="SUPFAM" id="SSF109604">
    <property type="entry name" value="HD-domain/PDEase-like"/>
    <property type="match status" value="1"/>
</dbReference>
<name>A0A7T0LKS8_9ACTO</name>
<keyword evidence="3" id="KW-1185">Reference proteome</keyword>
<dbReference type="AlphaFoldDB" id="A0A7T0LKS8"/>
<dbReference type="PANTHER" id="PTHR21174">
    <property type="match status" value="1"/>
</dbReference>
<evidence type="ECO:0000313" key="2">
    <source>
        <dbReference type="EMBL" id="QPL05624.1"/>
    </source>
</evidence>
<dbReference type="RefSeq" id="WP_166857116.1">
    <property type="nucleotide sequence ID" value="NZ_CP063989.1"/>
</dbReference>
<feature type="compositionally biased region" description="Low complexity" evidence="1">
    <location>
        <begin position="254"/>
        <end position="268"/>
    </location>
</feature>
<feature type="compositionally biased region" description="Low complexity" evidence="1">
    <location>
        <begin position="313"/>
        <end position="325"/>
    </location>
</feature>
<feature type="region of interest" description="Disordered" evidence="1">
    <location>
        <begin position="360"/>
        <end position="382"/>
    </location>
</feature>
<sequence length="419" mass="45221">MGVIDAPQWLLPAYVRSVRALGSTAPAEQVREAGERLIEMWASPERRFHNLKHAIDMLARVDELQDESHNPDVMRLAAWYHGCVFSSTTEQIYRRNGGEDEEASAAYAREDLTALGVPERVTERVCALIINLKRHNLDQGDIDALALNDADLATLAADPQEYKRYRELVRQEYAHIPDRDYLRARLEIVSRLLARENLFCSPLGQRWEVAARENLEAERKRLEDCLAAMPEGDAAPAADVADRCECAVVHDGEPSSAQSPAAAAPTTPGGSGAPGGPVVPGGSAAPTTPAEPADSAQSAPAAPTSAGGPQNVSTPSTTRTSPPAARRAEPAQGAPEVSRVMEHATSMESCIEDIDAILSSKPQGQKAPPDRQAQAESERQRMAERLRLKAEEAKSLREARTGEIAPVIAEIVDDGADEL</sequence>
<evidence type="ECO:0000256" key="1">
    <source>
        <dbReference type="SAM" id="MobiDB-lite"/>
    </source>
</evidence>
<protein>
    <recommendedName>
        <fullName evidence="4">Metal-dependent HD superfamily phosphohydrolase</fullName>
    </recommendedName>
</protein>
<dbReference type="KEGG" id="arep:ID810_01100"/>
<accession>A0A7T0LKS8</accession>
<dbReference type="EMBL" id="CP063989">
    <property type="protein sequence ID" value="QPL05624.1"/>
    <property type="molecule type" value="Genomic_DNA"/>
</dbReference>
<reference evidence="2 3" key="1">
    <citation type="submission" date="2020-11" db="EMBL/GenBank/DDBJ databases">
        <title>Actinomyces sp. ZJ750.</title>
        <authorList>
            <person name="Zhou J."/>
        </authorList>
    </citation>
    <scope>NUCLEOTIDE SEQUENCE [LARGE SCALE GENOMIC DNA]</scope>
    <source>
        <strain evidence="2 3">ZJ750</strain>
    </source>
</reference>